<accession>A0ABQ4GSX0</accession>
<evidence type="ECO:0000256" key="1">
    <source>
        <dbReference type="SAM" id="MobiDB-lite"/>
    </source>
</evidence>
<reference evidence="2 3" key="1">
    <citation type="submission" date="2021-01" db="EMBL/GenBank/DDBJ databases">
        <title>Whole genome shotgun sequence of Microbispora siamensis NBRC 104113.</title>
        <authorList>
            <person name="Komaki H."/>
            <person name="Tamura T."/>
        </authorList>
    </citation>
    <scope>NUCLEOTIDE SEQUENCE [LARGE SCALE GENOMIC DNA]</scope>
    <source>
        <strain evidence="2 3">NBRC 104113</strain>
    </source>
</reference>
<dbReference type="Proteomes" id="UP000660454">
    <property type="component" value="Unassembled WGS sequence"/>
</dbReference>
<gene>
    <name evidence="2" type="ORF">Msi02_53390</name>
</gene>
<sequence length="54" mass="5911">MTFSAFAPEDNLQSLYLAPLSNPWTASAFGRRIPAPTLPWERQDGGVNEGGFMP</sequence>
<comment type="caution">
    <text evidence="2">The sequence shown here is derived from an EMBL/GenBank/DDBJ whole genome shotgun (WGS) entry which is preliminary data.</text>
</comment>
<evidence type="ECO:0000313" key="3">
    <source>
        <dbReference type="Proteomes" id="UP000660454"/>
    </source>
</evidence>
<dbReference type="RefSeq" id="WP_204050756.1">
    <property type="nucleotide sequence ID" value="NZ_BOOF01000032.1"/>
</dbReference>
<feature type="region of interest" description="Disordered" evidence="1">
    <location>
        <begin position="35"/>
        <end position="54"/>
    </location>
</feature>
<proteinExistence type="predicted"/>
<protein>
    <submittedName>
        <fullName evidence="2">Uncharacterized protein</fullName>
    </submittedName>
</protein>
<evidence type="ECO:0000313" key="2">
    <source>
        <dbReference type="EMBL" id="GIH64522.1"/>
    </source>
</evidence>
<organism evidence="2 3">
    <name type="scientific">Microbispora siamensis</name>
    <dbReference type="NCBI Taxonomy" id="564413"/>
    <lineage>
        <taxon>Bacteria</taxon>
        <taxon>Bacillati</taxon>
        <taxon>Actinomycetota</taxon>
        <taxon>Actinomycetes</taxon>
        <taxon>Streptosporangiales</taxon>
        <taxon>Streptosporangiaceae</taxon>
        <taxon>Microbispora</taxon>
    </lineage>
</organism>
<dbReference type="Gene3D" id="2.115.10.20">
    <property type="entry name" value="Glycosyl hydrolase domain, family 43"/>
    <property type="match status" value="1"/>
</dbReference>
<keyword evidence="3" id="KW-1185">Reference proteome</keyword>
<name>A0ABQ4GSX0_9ACTN</name>
<dbReference type="InterPro" id="IPR023296">
    <property type="entry name" value="Glyco_hydro_beta-prop_sf"/>
</dbReference>
<dbReference type="EMBL" id="BOOF01000032">
    <property type="protein sequence ID" value="GIH64522.1"/>
    <property type="molecule type" value="Genomic_DNA"/>
</dbReference>